<dbReference type="InterPro" id="IPR002577">
    <property type="entry name" value="HTH_HxlR"/>
</dbReference>
<protein>
    <submittedName>
        <fullName evidence="5">Helix-turn-helix transcriptional regulator</fullName>
    </submittedName>
</protein>
<reference evidence="5 6" key="1">
    <citation type="submission" date="2020-04" db="EMBL/GenBank/DDBJ databases">
        <title>Genome sequencing of Rosenbergiella species.</title>
        <authorList>
            <person name="Alvarez-Perez S."/>
            <person name="Lievens B."/>
        </authorList>
    </citation>
    <scope>NUCLEOTIDE SEQUENCE [LARGE SCALE GENOMIC DNA]</scope>
    <source>
        <strain evidence="5 6">CdVSA20.1</strain>
    </source>
</reference>
<dbReference type="EMBL" id="JABBFO010000005">
    <property type="protein sequence ID" value="MBT0727220.1"/>
    <property type="molecule type" value="Genomic_DNA"/>
</dbReference>
<dbReference type="RefSeq" id="WP_214213221.1">
    <property type="nucleotide sequence ID" value="NZ_JABBFO010000005.1"/>
</dbReference>
<evidence type="ECO:0000256" key="1">
    <source>
        <dbReference type="ARBA" id="ARBA00023015"/>
    </source>
</evidence>
<evidence type="ECO:0000256" key="2">
    <source>
        <dbReference type="ARBA" id="ARBA00023125"/>
    </source>
</evidence>
<dbReference type="Proteomes" id="UP000786875">
    <property type="component" value="Unassembled WGS sequence"/>
</dbReference>
<proteinExistence type="predicted"/>
<dbReference type="PANTHER" id="PTHR33204:SF29">
    <property type="entry name" value="TRANSCRIPTIONAL REGULATOR"/>
    <property type="match status" value="1"/>
</dbReference>
<keyword evidence="2" id="KW-0238">DNA-binding</keyword>
<accession>A0ABS5T4E3</accession>
<dbReference type="InterPro" id="IPR036390">
    <property type="entry name" value="WH_DNA-bd_sf"/>
</dbReference>
<dbReference type="Gene3D" id="1.10.10.10">
    <property type="entry name" value="Winged helix-like DNA-binding domain superfamily/Winged helix DNA-binding domain"/>
    <property type="match status" value="1"/>
</dbReference>
<dbReference type="SUPFAM" id="SSF46785">
    <property type="entry name" value="Winged helix' DNA-binding domain"/>
    <property type="match status" value="1"/>
</dbReference>
<gene>
    <name evidence="5" type="ORF">HGT73_07455</name>
</gene>
<dbReference type="PROSITE" id="PS51118">
    <property type="entry name" value="HTH_HXLR"/>
    <property type="match status" value="1"/>
</dbReference>
<dbReference type="Pfam" id="PF01638">
    <property type="entry name" value="HxlR"/>
    <property type="match status" value="1"/>
</dbReference>
<keyword evidence="6" id="KW-1185">Reference proteome</keyword>
<keyword evidence="3" id="KW-0804">Transcription</keyword>
<name>A0ABS5T4E3_9GAMM</name>
<feature type="domain" description="HTH hxlR-type" evidence="4">
    <location>
        <begin position="17"/>
        <end position="115"/>
    </location>
</feature>
<evidence type="ECO:0000313" key="6">
    <source>
        <dbReference type="Proteomes" id="UP000786875"/>
    </source>
</evidence>
<sequence>MDTTKRARYDSYEAPACPVEASLELIGGKGKGILLYHLLEGKLRFNELGRRTGGMTARMLTKQLRELEFVGLVRRDVYPEIPPKVEYSLTAAGVSLTPLLHLLKEWGEQHAIELLNNLKTPQ</sequence>
<evidence type="ECO:0000256" key="3">
    <source>
        <dbReference type="ARBA" id="ARBA00023163"/>
    </source>
</evidence>
<evidence type="ECO:0000313" key="5">
    <source>
        <dbReference type="EMBL" id="MBT0727220.1"/>
    </source>
</evidence>
<dbReference type="PANTHER" id="PTHR33204">
    <property type="entry name" value="TRANSCRIPTIONAL REGULATOR, MARR FAMILY"/>
    <property type="match status" value="1"/>
</dbReference>
<evidence type="ECO:0000259" key="4">
    <source>
        <dbReference type="PROSITE" id="PS51118"/>
    </source>
</evidence>
<comment type="caution">
    <text evidence="5">The sequence shown here is derived from an EMBL/GenBank/DDBJ whole genome shotgun (WGS) entry which is preliminary data.</text>
</comment>
<organism evidence="5 6">
    <name type="scientific">Rosenbergiella australiborealis</name>
    <dbReference type="NCBI Taxonomy" id="1544696"/>
    <lineage>
        <taxon>Bacteria</taxon>
        <taxon>Pseudomonadati</taxon>
        <taxon>Pseudomonadota</taxon>
        <taxon>Gammaproteobacteria</taxon>
        <taxon>Enterobacterales</taxon>
        <taxon>Erwiniaceae</taxon>
        <taxon>Rosenbergiella</taxon>
    </lineage>
</organism>
<dbReference type="InterPro" id="IPR036388">
    <property type="entry name" value="WH-like_DNA-bd_sf"/>
</dbReference>
<keyword evidence="1" id="KW-0805">Transcription regulation</keyword>